<feature type="domain" description="Erythromycin biosynthesis protein CIII-like C-terminal" evidence="9">
    <location>
        <begin position="407"/>
        <end position="501"/>
    </location>
</feature>
<dbReference type="Proteomes" id="UP000288725">
    <property type="component" value="Chromosome 4"/>
</dbReference>
<evidence type="ECO:0000259" key="9">
    <source>
        <dbReference type="Pfam" id="PF06722"/>
    </source>
</evidence>
<evidence type="ECO:0000259" key="8">
    <source>
        <dbReference type="Pfam" id="PF03033"/>
    </source>
</evidence>
<feature type="transmembrane region" description="Helical" evidence="7">
    <location>
        <begin position="889"/>
        <end position="912"/>
    </location>
</feature>
<dbReference type="PANTHER" id="PTHR48050">
    <property type="entry name" value="STEROL 3-BETA-GLUCOSYLTRANSFERASE"/>
    <property type="match status" value="1"/>
</dbReference>
<dbReference type="GO" id="GO:0016906">
    <property type="term" value="F:sterol 3-beta-glucosyltransferase activity"/>
    <property type="evidence" value="ECO:0007669"/>
    <property type="project" value="UniProtKB-ARBA"/>
</dbReference>
<dbReference type="GO" id="GO:0005975">
    <property type="term" value="P:carbohydrate metabolic process"/>
    <property type="evidence" value="ECO:0007669"/>
    <property type="project" value="InterPro"/>
</dbReference>
<evidence type="ECO:0000313" key="11">
    <source>
        <dbReference type="Proteomes" id="UP000288725"/>
    </source>
</evidence>
<evidence type="ECO:0000256" key="1">
    <source>
        <dbReference type="ARBA" id="ARBA00004141"/>
    </source>
</evidence>
<feature type="region of interest" description="Disordered" evidence="6">
    <location>
        <begin position="1"/>
        <end position="24"/>
    </location>
</feature>
<evidence type="ECO:0000256" key="4">
    <source>
        <dbReference type="ARBA" id="ARBA00022989"/>
    </source>
</evidence>
<comment type="subcellular location">
    <subcellularLocation>
        <location evidence="1">Membrane</location>
        <topology evidence="1">Multi-pass membrane protein</topology>
    </subcellularLocation>
</comment>
<gene>
    <name evidence="10" type="ORF">VDGE_30517</name>
</gene>
<evidence type="ECO:0000256" key="3">
    <source>
        <dbReference type="ARBA" id="ARBA00022692"/>
    </source>
</evidence>
<evidence type="ECO:0000256" key="2">
    <source>
        <dbReference type="ARBA" id="ARBA00022679"/>
    </source>
</evidence>
<sequence length="1007" mass="109606">MSTPKPKQPQDGDDSDGISWDQPVPYEVHSSGDVLASSAAVNSHGGIDIDFSSSRPEELKSLLPPFPSPKQLGQQLPPDADRKCPALNITIQVVGSRGDVQPFIALGTALQRYGHRVRLATHDNFADFVRSSGLEFYPIGGDPEDLMAYMVKNPGLIPSMESLRGGDIGRKRRMMHDMLRGCWQSCVEPDPLSRRPFVADVIIANPPSFAHVHCAEALCVPLHIMFTMPWSATRSFPHPLANVNGDKMDPRTSNYLSYGVVDLMTWQGLGDVINGWRVKDLKLEPLAAAVGPDVVSILKIPHTYCWSPALVPKPADWGETIDICGFFMRDEPAYTPPADLQAFLENGPEPVYIGFGSIVLEDPARVTEVIKEACQRLGVRAIVSRGWSKLGGTDPSTKEVFYLGDCPHEWLFKRVAAVVHHGGAGTTACGLINGRPTTIVPFFGDQPFWAKVVASNGAGPMPLPYAKLSTDALAEAIGFCLSPSAKEAAQKIAAQMRQENGVQTAVQSLHRHLPIDELRCHLLPEFTARWAYLAKSKKAQQPLIRLSDEALSVLIKAKKLKMSDVQPLRCKEYHVENERWDPLTAGASATLGIATDFTSALGGIWVDPFKEVRRVRRDKESGESAGAAAAVAVGKGFAGVTGVVAKGSLVDFPLAMTEGLRNTPKLLGEDVRDHGKVTDAKTGGVVAAKNFGYGMYDGITGLVTRPMEGAKQGGTMGFLKGVGQGSIGFIAKPGSAMFGLMAYPAQGVYKSMKGAQKNTVAKAVERGRSEMLIDGRPDFDFHVYVFNRPIQSAGYGGRIWSHFDQEAIGGFVIQEILILVAPALYAASIYMILGRLIRALRAEHLSFIPVRWLTKIFVIGDIVSFTMQAGGGGLQSVGTLQMYELGEKIIIVGLFVQIVIFTIFMGTSVTVHRRISAAPTPAALRGNVPWKKHLWVLYITSLLVLVRSAFRVVEYLQGKGGYLISNEIFLYIFDAALMAAVMGIFAVWYIGDLEQDKSDVDMEMQPR</sequence>
<protein>
    <submittedName>
        <fullName evidence="10">Uncharacterized protein</fullName>
    </submittedName>
</protein>
<feature type="transmembrane region" description="Helical" evidence="7">
    <location>
        <begin position="968"/>
        <end position="990"/>
    </location>
</feature>
<dbReference type="EMBL" id="RSDZ01000268">
    <property type="protein sequence ID" value="RXG41204.1"/>
    <property type="molecule type" value="Genomic_DNA"/>
</dbReference>
<accession>A0A444RJC1</accession>
<feature type="transmembrane region" description="Helical" evidence="7">
    <location>
        <begin position="852"/>
        <end position="869"/>
    </location>
</feature>
<dbReference type="InterPro" id="IPR010610">
    <property type="entry name" value="EryCIII-like_C"/>
</dbReference>
<dbReference type="FunFam" id="3.40.50.2000:FF:000100">
    <property type="entry name" value="Glycosyltransferase family 1 protein"/>
    <property type="match status" value="1"/>
</dbReference>
<dbReference type="Gene3D" id="3.40.50.2000">
    <property type="entry name" value="Glycogen Phosphorylase B"/>
    <property type="match status" value="2"/>
</dbReference>
<dbReference type="InterPro" id="IPR050426">
    <property type="entry name" value="Glycosyltransferase_28"/>
</dbReference>
<dbReference type="GO" id="GO:0016020">
    <property type="term" value="C:membrane"/>
    <property type="evidence" value="ECO:0007669"/>
    <property type="project" value="UniProtKB-SubCell"/>
</dbReference>
<proteinExistence type="predicted"/>
<keyword evidence="4 7" id="KW-1133">Transmembrane helix</keyword>
<dbReference type="PANTHER" id="PTHR48050:SF27">
    <property type="entry name" value="GLUCOSYLTRANSFERASE, PUTATIVE (AFU_ORTHOLOGUE AFUA_7G04880)-RELATED"/>
    <property type="match status" value="1"/>
</dbReference>
<dbReference type="Pfam" id="PF03033">
    <property type="entry name" value="Glyco_transf_28"/>
    <property type="match status" value="1"/>
</dbReference>
<dbReference type="Pfam" id="PF06722">
    <property type="entry name" value="EryCIII-like_C"/>
    <property type="match status" value="1"/>
</dbReference>
<feature type="transmembrane region" description="Helical" evidence="7">
    <location>
        <begin position="811"/>
        <end position="832"/>
    </location>
</feature>
<dbReference type="SUPFAM" id="SSF53756">
    <property type="entry name" value="UDP-Glycosyltransferase/glycogen phosphorylase"/>
    <property type="match status" value="1"/>
</dbReference>
<dbReference type="InterPro" id="IPR007568">
    <property type="entry name" value="RTA1"/>
</dbReference>
<dbReference type="Pfam" id="PF04479">
    <property type="entry name" value="RTA1"/>
    <property type="match status" value="1"/>
</dbReference>
<evidence type="ECO:0000313" key="10">
    <source>
        <dbReference type="EMBL" id="RXG41204.1"/>
    </source>
</evidence>
<dbReference type="InterPro" id="IPR004276">
    <property type="entry name" value="GlycoTrans_28_N"/>
</dbReference>
<reference evidence="10 11" key="1">
    <citation type="submission" date="2018-12" db="EMBL/GenBank/DDBJ databases">
        <title>Genome of Verticillium dahliae isolate Getta Getta.</title>
        <authorList>
            <person name="Gardiner D.M."/>
        </authorList>
    </citation>
    <scope>NUCLEOTIDE SEQUENCE [LARGE SCALE GENOMIC DNA]</scope>
    <source>
        <strain evidence="10 11">Getta Getta</strain>
    </source>
</reference>
<dbReference type="InterPro" id="IPR002213">
    <property type="entry name" value="UDP_glucos_trans"/>
</dbReference>
<keyword evidence="3 7" id="KW-0812">Transmembrane</keyword>
<dbReference type="FunFam" id="3.40.50.2000:FF:000009">
    <property type="entry name" value="Sterol 3-beta-glucosyltransferase UGT80A2"/>
    <property type="match status" value="1"/>
</dbReference>
<name>A0A444RJC1_VERDA</name>
<evidence type="ECO:0000256" key="7">
    <source>
        <dbReference type="SAM" id="Phobius"/>
    </source>
</evidence>
<keyword evidence="2" id="KW-0808">Transferase</keyword>
<feature type="transmembrane region" description="Helical" evidence="7">
    <location>
        <begin position="933"/>
        <end position="953"/>
    </location>
</feature>
<feature type="domain" description="Glycosyltransferase family 28 N-terminal" evidence="8">
    <location>
        <begin position="89"/>
        <end position="236"/>
    </location>
</feature>
<organism evidence="10 11">
    <name type="scientific">Verticillium dahliae</name>
    <name type="common">Verticillium wilt</name>
    <dbReference type="NCBI Taxonomy" id="27337"/>
    <lineage>
        <taxon>Eukaryota</taxon>
        <taxon>Fungi</taxon>
        <taxon>Dikarya</taxon>
        <taxon>Ascomycota</taxon>
        <taxon>Pezizomycotina</taxon>
        <taxon>Sordariomycetes</taxon>
        <taxon>Hypocreomycetidae</taxon>
        <taxon>Glomerellales</taxon>
        <taxon>Plectosphaerellaceae</taxon>
        <taxon>Verticillium</taxon>
    </lineage>
</organism>
<evidence type="ECO:0000256" key="5">
    <source>
        <dbReference type="ARBA" id="ARBA00023136"/>
    </source>
</evidence>
<comment type="caution">
    <text evidence="10">The sequence shown here is derived from an EMBL/GenBank/DDBJ whole genome shotgun (WGS) entry which is preliminary data.</text>
</comment>
<dbReference type="AlphaFoldDB" id="A0A444RJC1"/>
<keyword evidence="5 7" id="KW-0472">Membrane</keyword>
<dbReference type="CDD" id="cd03784">
    <property type="entry name" value="GT1_Gtf-like"/>
    <property type="match status" value="1"/>
</dbReference>
<evidence type="ECO:0000256" key="6">
    <source>
        <dbReference type="SAM" id="MobiDB-lite"/>
    </source>
</evidence>